<dbReference type="CDD" id="cd02860">
    <property type="entry name" value="E_set_Pullulanase"/>
    <property type="match status" value="1"/>
</dbReference>
<keyword evidence="3" id="KW-0732">Signal</keyword>
<dbReference type="InterPro" id="IPR017853">
    <property type="entry name" value="GH"/>
</dbReference>
<keyword evidence="8" id="KW-1185">Reference proteome</keyword>
<dbReference type="AlphaFoldDB" id="E6WS12"/>
<dbReference type="Pfam" id="PF17967">
    <property type="entry name" value="Pullulanase_N2"/>
    <property type="match status" value="1"/>
</dbReference>
<evidence type="ECO:0000256" key="3">
    <source>
        <dbReference type="SAM" id="SignalP"/>
    </source>
</evidence>
<dbReference type="Pfam" id="PF02922">
    <property type="entry name" value="CBM_48"/>
    <property type="match status" value="1"/>
</dbReference>
<dbReference type="Gene3D" id="2.60.40.1130">
    <property type="entry name" value="Rab geranylgeranyltransferase alpha-subunit, insert domain"/>
    <property type="match status" value="1"/>
</dbReference>
<feature type="domain" description="Alpha-1,6-glucosidases pullulanase-type C-terminal" evidence="5">
    <location>
        <begin position="758"/>
        <end position="920"/>
    </location>
</feature>
<dbReference type="Gene3D" id="3.20.20.80">
    <property type="entry name" value="Glycosidases"/>
    <property type="match status" value="1"/>
</dbReference>
<dbReference type="InterPro" id="IPR013783">
    <property type="entry name" value="Ig-like_fold"/>
</dbReference>
<dbReference type="Proteomes" id="UP000008632">
    <property type="component" value="Chromosome"/>
</dbReference>
<evidence type="ECO:0000256" key="2">
    <source>
        <dbReference type="ARBA" id="ARBA00023295"/>
    </source>
</evidence>
<gene>
    <name evidence="7" type="ordered locus">Psesu_1111</name>
</gene>
<comment type="similarity">
    <text evidence="1">Belongs to the glycosyl hydrolase 13 family.</text>
</comment>
<feature type="domain" description="Glycoside hydrolase family 13 N-terminal" evidence="4">
    <location>
        <begin position="184"/>
        <end position="267"/>
    </location>
</feature>
<dbReference type="eggNOG" id="COG1523">
    <property type="taxonomic scope" value="Bacteria"/>
</dbReference>
<feature type="domain" description="Pullulanase N2" evidence="6">
    <location>
        <begin position="60"/>
        <end position="172"/>
    </location>
</feature>
<feature type="chain" id="PRO_5003214462" evidence="3">
    <location>
        <begin position="35"/>
        <end position="922"/>
    </location>
</feature>
<reference evidence="7 8" key="1">
    <citation type="submission" date="2011-01" db="EMBL/GenBank/DDBJ databases">
        <title>Complete sequence of Pseudoxanthomonas suwonensis 11-1.</title>
        <authorList>
            <consortium name="US DOE Joint Genome Institute"/>
            <person name="Lucas S."/>
            <person name="Copeland A."/>
            <person name="Lapidus A."/>
            <person name="Cheng J.-F."/>
            <person name="Goodwin L."/>
            <person name="Pitluck S."/>
            <person name="Teshima H."/>
            <person name="Detter J.C."/>
            <person name="Han C."/>
            <person name="Tapia R."/>
            <person name="Land M."/>
            <person name="Hauser L."/>
            <person name="Kyrpides N."/>
            <person name="Ivanova N."/>
            <person name="Ovchinnikova G."/>
            <person name="Siebers A.K."/>
            <person name="Allgaier M."/>
            <person name="Thelen M.P."/>
            <person name="Hugenholtz P."/>
            <person name="Gladden J."/>
            <person name="Woyke T."/>
        </authorList>
    </citation>
    <scope>NUCLEOTIDE SEQUENCE [LARGE SCALE GENOMIC DNA]</scope>
    <source>
        <strain evidence="8">11-1</strain>
    </source>
</reference>
<dbReference type="Pfam" id="PF11852">
    <property type="entry name" value="Pullul_strch_C"/>
    <property type="match status" value="1"/>
</dbReference>
<dbReference type="InterPro" id="IPR004193">
    <property type="entry name" value="Glyco_hydro_13_N"/>
</dbReference>
<name>E6WS12_PSEUU</name>
<dbReference type="InterPro" id="IPR014756">
    <property type="entry name" value="Ig_E-set"/>
</dbReference>
<accession>E6WS12</accession>
<organism evidence="7 8">
    <name type="scientific">Pseudoxanthomonas suwonensis (strain 11-1)</name>
    <dbReference type="NCBI Taxonomy" id="743721"/>
    <lineage>
        <taxon>Bacteria</taxon>
        <taxon>Pseudomonadati</taxon>
        <taxon>Pseudomonadota</taxon>
        <taxon>Gammaproteobacteria</taxon>
        <taxon>Lysobacterales</taxon>
        <taxon>Lysobacteraceae</taxon>
        <taxon>Pseudoxanthomonas</taxon>
    </lineage>
</organism>
<dbReference type="InterPro" id="IPR013780">
    <property type="entry name" value="Glyco_hydro_b"/>
</dbReference>
<dbReference type="Gene3D" id="2.60.40.1180">
    <property type="entry name" value="Golgi alpha-mannosidase II"/>
    <property type="match status" value="1"/>
</dbReference>
<dbReference type="KEGG" id="psu:Psesu_1111"/>
<keyword evidence="2" id="KW-0378">Hydrolase</keyword>
<evidence type="ECO:0000313" key="8">
    <source>
        <dbReference type="Proteomes" id="UP000008632"/>
    </source>
</evidence>
<dbReference type="PROSITE" id="PS51257">
    <property type="entry name" value="PROKAR_LIPOPROTEIN"/>
    <property type="match status" value="1"/>
</dbReference>
<dbReference type="GO" id="GO:0005975">
    <property type="term" value="P:carbohydrate metabolic process"/>
    <property type="evidence" value="ECO:0007669"/>
    <property type="project" value="InterPro"/>
</dbReference>
<evidence type="ECO:0000259" key="6">
    <source>
        <dbReference type="Pfam" id="PF17967"/>
    </source>
</evidence>
<dbReference type="SUPFAM" id="SSF81296">
    <property type="entry name" value="E set domains"/>
    <property type="match status" value="2"/>
</dbReference>
<dbReference type="CDD" id="cd11341">
    <property type="entry name" value="AmyAc_Pullulanase_LD-like"/>
    <property type="match status" value="1"/>
</dbReference>
<dbReference type="SUPFAM" id="SSF51445">
    <property type="entry name" value="(Trans)glycosidases"/>
    <property type="match status" value="1"/>
</dbReference>
<dbReference type="PANTHER" id="PTHR43002">
    <property type="entry name" value="GLYCOGEN DEBRANCHING ENZYME"/>
    <property type="match status" value="1"/>
</dbReference>
<proteinExistence type="inferred from homology"/>
<protein>
    <submittedName>
        <fullName evidence="7">Alpha-1,6-glucosidase, pullulanase-type</fullName>
    </submittedName>
</protein>
<feature type="signal peptide" evidence="3">
    <location>
        <begin position="1"/>
        <end position="34"/>
    </location>
</feature>
<dbReference type="SUPFAM" id="SSF51011">
    <property type="entry name" value="Glycosyl hydrolase domain"/>
    <property type="match status" value="1"/>
</dbReference>
<evidence type="ECO:0000256" key="1">
    <source>
        <dbReference type="ARBA" id="ARBA00008061"/>
    </source>
</evidence>
<dbReference type="InterPro" id="IPR024561">
    <property type="entry name" value="Pullul_strch_C"/>
</dbReference>
<evidence type="ECO:0000313" key="7">
    <source>
        <dbReference type="EMBL" id="ADV26961.1"/>
    </source>
</evidence>
<dbReference type="RefSeq" id="WP_013534791.1">
    <property type="nucleotide sequence ID" value="NC_014924.1"/>
</dbReference>
<dbReference type="InterPro" id="IPR040671">
    <property type="entry name" value="Pullulanase_N2"/>
</dbReference>
<sequence length="922" mass="99438">MRHSLQRRTMRAMFHVFGAAGGCVLLLAALPSQAAVPSTAACDGGDAVVLAADAGTHPEARAIWLDRHTLRWPGAPVDGRYRLYAGDTLPVAKPGQRIRGAARAIGLTPSAQPADEVMQRFRHVTAGATLATGLDDAGLRALHRQALLLVREDASGRVLEATRTQLPGALDDLYASAVDAPMPGAQPSPDGTRFSVWAPTAREASLCLHADDQGAAIRRVPAERDADTGIWTAHLPEDLRGSYYTWLVDVHVPGTGLVRNRVTDPYSVSLGTDSRRSYVADLDDAALKPDGWDQAPRPPALEAQVDMAVYELHVRDFSIGDATVPEPLRGRYLAFTAGDSDGIAHLRGLARAGLSDVHLLPVYDFASVPEAGCTTPQVPDAPAASPLQQAAVMAVATRDCFNWGYDPFHFNAPEGSYATDPSDGAARIREFRAMVMALHGLGLRVGMDVVYNHTFAAGQDRGSVLDRIVPGYYHRLDAAGTVETSTCCSNTATEHAMMARLMIDSAELWVRHYRIDSFRFDLMGHQPRAAMEALQQRVDAAAGRHVPLIGEGWNFGEVADGARFVQASQLSLGGSGIGTFSDRGRDALRGGGPGDSGRDKVARQGWLNGLGYAPNELTAGDDPAEARAALLRAADLVRAGLAGTLRDYVLDTVDGARPLHAVDYNGQPAGYAHAPGEVVNYVENHDNETLYDLNAYRLPAGTSAHDRARVQVLGMATTALSQGVAYYHAGIDLLRSKSMDRNSYDSGDWFNRLDWTCQDNFFGTGLPPASGNEGDWPWIAPRLADPALRPAPEDIAFARDAMRELLAIRASSSLFRLRTTEEVSRRLSFPNSGPGQNPLVIAGLLDGRGHPGAGFDGILYLLNASPQAQQLELPQLRGQRWRLHPLQRGPHAADPRVREARHEPARGRFTVPPRTVLVYVLE</sequence>
<dbReference type="GO" id="GO:0004553">
    <property type="term" value="F:hydrolase activity, hydrolyzing O-glycosyl compounds"/>
    <property type="evidence" value="ECO:0007669"/>
    <property type="project" value="InterPro"/>
</dbReference>
<dbReference type="Gene3D" id="2.60.40.10">
    <property type="entry name" value="Immunoglobulins"/>
    <property type="match status" value="1"/>
</dbReference>
<dbReference type="EMBL" id="CP002446">
    <property type="protein sequence ID" value="ADV26961.1"/>
    <property type="molecule type" value="Genomic_DNA"/>
</dbReference>
<dbReference type="STRING" id="743721.Psesu_1111"/>
<keyword evidence="2" id="KW-0326">Glycosidase</keyword>
<dbReference type="HOGENOM" id="CLU_004744_5_1_6"/>
<evidence type="ECO:0000259" key="5">
    <source>
        <dbReference type="Pfam" id="PF11852"/>
    </source>
</evidence>
<evidence type="ECO:0000259" key="4">
    <source>
        <dbReference type="Pfam" id="PF02922"/>
    </source>
</evidence>